<keyword evidence="1" id="KW-0732">Signal</keyword>
<dbReference type="EMBL" id="WNDX01000090">
    <property type="protein sequence ID" value="KAF1042229.1"/>
    <property type="molecule type" value="Genomic_DNA"/>
</dbReference>
<proteinExistence type="predicted"/>
<reference evidence="3" key="1">
    <citation type="journal article" date="2020" name="MBio">
        <title>Horizontal gene transfer to a defensive symbiont with a reduced genome amongst a multipartite beetle microbiome.</title>
        <authorList>
            <person name="Waterworth S.C."/>
            <person name="Florez L.V."/>
            <person name="Rees E.R."/>
            <person name="Hertweck C."/>
            <person name="Kaltenpoth M."/>
            <person name="Kwan J.C."/>
        </authorList>
    </citation>
    <scope>NUCLEOTIDE SEQUENCE [LARGE SCALE GENOMIC DNA]</scope>
</reference>
<feature type="chain" id="PRO_5030751794" evidence="1">
    <location>
        <begin position="21"/>
        <end position="125"/>
    </location>
</feature>
<sequence length="125" mass="13654">MSYRYLIALGALALSACATTAGYEKRLNTWVGANEIDLVRQWGPPAQSYESGDRKFLTYANQRNVFIPGSSPSYQTTFIGNTAYTQPVGGSSPMNVSMSCMTTFEVAAGRIVGWTYRGNDCKAKE</sequence>
<feature type="signal peptide" evidence="1">
    <location>
        <begin position="1"/>
        <end position="20"/>
    </location>
</feature>
<evidence type="ECO:0000313" key="3">
    <source>
        <dbReference type="Proteomes" id="UP000462435"/>
    </source>
</evidence>
<name>A0A7V8FVD0_9BURK</name>
<evidence type="ECO:0000313" key="2">
    <source>
        <dbReference type="EMBL" id="KAF1042229.1"/>
    </source>
</evidence>
<organism evidence="2 3">
    <name type="scientific">Herbaspirillum frisingense</name>
    <dbReference type="NCBI Taxonomy" id="92645"/>
    <lineage>
        <taxon>Bacteria</taxon>
        <taxon>Pseudomonadati</taxon>
        <taxon>Pseudomonadota</taxon>
        <taxon>Betaproteobacteria</taxon>
        <taxon>Burkholderiales</taxon>
        <taxon>Oxalobacteraceae</taxon>
        <taxon>Herbaspirillum</taxon>
    </lineage>
</organism>
<accession>A0A7V8FVD0</accession>
<comment type="caution">
    <text evidence="2">The sequence shown here is derived from an EMBL/GenBank/DDBJ whole genome shotgun (WGS) entry which is preliminary data.</text>
</comment>
<gene>
    <name evidence="2" type="ORF">GAK35_02843</name>
</gene>
<dbReference type="AlphaFoldDB" id="A0A7V8FVD0"/>
<dbReference type="PROSITE" id="PS51257">
    <property type="entry name" value="PROKAR_LIPOPROTEIN"/>
    <property type="match status" value="1"/>
</dbReference>
<dbReference type="Proteomes" id="UP000462435">
    <property type="component" value="Unassembled WGS sequence"/>
</dbReference>
<evidence type="ECO:0000256" key="1">
    <source>
        <dbReference type="SAM" id="SignalP"/>
    </source>
</evidence>
<protein>
    <submittedName>
        <fullName evidence="2">Uncharacterized protein</fullName>
    </submittedName>
</protein>